<reference evidence="5" key="1">
    <citation type="submission" date="2018-11" db="EMBL/GenBank/DDBJ databases">
        <title>Isolation and characterization of reo-like virus 7 from mosquitoes in Brazil.</title>
        <authorList>
            <person name="Ribeiro G.O."/>
            <person name="Fernandes L.N."/>
            <person name="Coletti T.M."/>
            <person name="Monteiro F.J.C."/>
            <person name="Rego M.O.S."/>
            <person name="Ribeiro E.S.D."/>
            <person name="Marinho R.S.S."/>
            <person name="Komninakis S.V."/>
            <person name="Deng X."/>
            <person name="Delwart E."/>
            <person name="Sabino E.C."/>
            <person name="Costa A.C."/>
            <person name="Leal E.S."/>
        </authorList>
    </citation>
    <scope>NUCLEOTIDE SEQUENCE</scope>
    <source>
        <strain evidence="5">F99</strain>
    </source>
</reference>
<dbReference type="GO" id="GO:0003968">
    <property type="term" value="F:RNA-directed RNA polymerase activity"/>
    <property type="evidence" value="ECO:0007669"/>
    <property type="project" value="UniProtKB-KW"/>
</dbReference>
<proteinExistence type="predicted"/>
<evidence type="ECO:0000256" key="1">
    <source>
        <dbReference type="ARBA" id="ARBA00022679"/>
    </source>
</evidence>
<keyword evidence="2" id="KW-0548">Nucleotidyltransferase</keyword>
<keyword evidence="1" id="KW-0808">Transferase</keyword>
<sequence length="1222" mass="139883">MNTSTLQNIEMNTSTLQNIEMTVHYARTNRLHLHEYLMRQVKQLLKDGERHGTGDCQSLRSTGVSFRTTPYSVEGLSSFGVLMKVTIQAPATFTHPIKFSKDMYPLNENESDVKMLRPNNYLCNFDWYAFLNDEIVDCPDKIKSAMLELINNSSQTRFSNIWINVLAVHLYFHTYDLGHDLVNLMHWILNGWDELPFHDVDDTFKDVLPGTSTMWPAMIYKYLSVCFDYICGNVTQIEALMAFQVALNQAEFRYQDTKLLTKNAYTLGIKVLLDDLPPAPTPIFTASGAFQSEFIKDTSEIWDDGEKESRLKEMKEKVDPIFWDFFLKVKERIKTVEDVIRFDTIARCFRGDRMYEGTLIDLAVRDAVEPSVHGPGVPAPKPTLYDKHDTSLIYDARYPADSFMSKVQEFYDLYIEILANHVDLRDPDNQFINYLSTSSAGYKLPMPDEILKRIHNKKFQRLLAKVGGKRVVQAALNVKSANSMENFTEMTLAQTTAIVRKQVERRQRLIASINNTNLENGYPTYLANKAFSAVHDAAEHGKQTGNWQDLFKLLRVTTNNETICSSQDIKGMDTSVQLAVAKNQQFGAMKILNGKTVDSGPFVNTVKECLNEYGDTVMVPLNGAQQRIAYAEKLGTKVTVTKSKIFGELPNKEGAFPSGQLNTSNHHTQFLILAFEAAILQWTNEHKFAIGMSHLGVMGDDVAMALVCRIDTAQTFLSYLRERMFELGFVVEQDESMNMITFLQQQVINGRFNGFANRITPFTREDHKVRKSIPESCAEMQAVFDDLVARVYDPAAMLRFHRIFAFVTLSKHVMLVPTNKYDQLVKILSKYVKVFTYELNKDTSKQDMRFLGFQIPYTYFFLHGGGSIPPESFERLDGTYTKEYEITSPKGEVLRRFLYDLSNSGDLNQEVLAMYNINVAYFFIDTKWLTVKQDVRDETIDHGIVNSLARNLESLEKGDRRETSRRAHAMLATLGVKVPRASVYGYQINERIKKTLVNVEESVDEVKAVSSIQVELLLRKLHNYKVKSYHTDKHHKFYMEGRPAVSVKRTPEYFALAHTSLTKAMWPGSPLHNLYVRQDHVPDASGAFATALAHSQGHFKNFKYDREAFQLSVKLASQHPIGSIVMNLFFEAINATEKVQATWIQAIEYYLQYKDYVYPFSTNPRCMFYIDERADSVMPLIDVATLPASVHERALAVRQSYVYFTSHVTELEDNVFHLIYRG</sequence>
<evidence type="ECO:0000256" key="2">
    <source>
        <dbReference type="ARBA" id="ARBA00022695"/>
    </source>
</evidence>
<evidence type="ECO:0000313" key="5">
    <source>
        <dbReference type="EMBL" id="AZL88833.1"/>
    </source>
</evidence>
<protein>
    <submittedName>
        <fullName evidence="5">RNA-dependent RNA polymerase</fullName>
    </submittedName>
</protein>
<dbReference type="SUPFAM" id="SSF56672">
    <property type="entry name" value="DNA/RNA polymerases"/>
    <property type="match status" value="1"/>
</dbReference>
<feature type="domain" description="RNA-directed RNA polymerase C-terminal" evidence="4">
    <location>
        <begin position="889"/>
        <end position="1213"/>
    </location>
</feature>
<dbReference type="InterPro" id="IPR043502">
    <property type="entry name" value="DNA/RNA_pol_sf"/>
</dbReference>
<dbReference type="InterPro" id="IPR054002">
    <property type="entry name" value="RdRP_C"/>
</dbReference>
<dbReference type="EMBL" id="MK133924">
    <property type="protein sequence ID" value="AZL88833.1"/>
    <property type="molecule type" value="Genomic_RNA"/>
</dbReference>
<keyword evidence="5" id="KW-0696">RNA-directed RNA polymerase</keyword>
<dbReference type="Pfam" id="PF22213">
    <property type="entry name" value="CPV_RdRP_C"/>
    <property type="match status" value="1"/>
</dbReference>
<feature type="domain" description="RNA-directed RNA polymerase N-terminal" evidence="3">
    <location>
        <begin position="90"/>
        <end position="320"/>
    </location>
</feature>
<evidence type="ECO:0000259" key="4">
    <source>
        <dbReference type="Pfam" id="PF22213"/>
    </source>
</evidence>
<dbReference type="Gene3D" id="3.90.1850.10">
    <property type="entry name" value="RNA-directed RNA polymerase lambda-3"/>
    <property type="match status" value="1"/>
</dbReference>
<organism evidence="5">
    <name type="scientific">Hubei reo-like virus 7</name>
    <dbReference type="NCBI Taxonomy" id="1923182"/>
    <lineage>
        <taxon>Viruses</taxon>
        <taxon>Riboviria</taxon>
    </lineage>
</organism>
<dbReference type="Pfam" id="PF22212">
    <property type="entry name" value="CPV_RdRP_pol_dom"/>
    <property type="match status" value="1"/>
</dbReference>
<dbReference type="InterPro" id="IPR054006">
    <property type="entry name" value="RdRP_N"/>
</dbReference>
<name>A0A3S5HL56_9VIRU</name>
<accession>A0A3S5HL56</accession>
<dbReference type="Pfam" id="PF22209">
    <property type="entry name" value="CPV_RdRP_N"/>
    <property type="match status" value="1"/>
</dbReference>
<evidence type="ECO:0000259" key="3">
    <source>
        <dbReference type="Pfam" id="PF22209"/>
    </source>
</evidence>